<comment type="caution">
    <text evidence="1">The sequence shown here is derived from an EMBL/GenBank/DDBJ whole genome shotgun (WGS) entry which is preliminary data.</text>
</comment>
<evidence type="ECO:0000313" key="2">
    <source>
        <dbReference type="Proteomes" id="UP000240317"/>
    </source>
</evidence>
<dbReference type="AlphaFoldDB" id="A0A2T3W730"/>
<reference evidence="1 2" key="1">
    <citation type="submission" date="2018-03" db="EMBL/GenBank/DDBJ databases">
        <title>Draft genome of Deinococcus sp. OD32.</title>
        <authorList>
            <person name="Wang X.-P."/>
            <person name="Du Z.-J."/>
        </authorList>
    </citation>
    <scope>NUCLEOTIDE SEQUENCE [LARGE SCALE GENOMIC DNA]</scope>
    <source>
        <strain evidence="1 2">OD32</strain>
    </source>
</reference>
<evidence type="ECO:0000313" key="1">
    <source>
        <dbReference type="EMBL" id="PTA67708.1"/>
    </source>
</evidence>
<protein>
    <submittedName>
        <fullName evidence="1">Uncharacterized protein</fullName>
    </submittedName>
</protein>
<keyword evidence="2" id="KW-1185">Reference proteome</keyword>
<accession>A0A2T3W730</accession>
<sequence length="73" mass="6636">MVTLSLSEPPSGGAGGVGAGGVGLGGVGLGGVGVGSVVPGALTVTGQPAAGAGIMSPWPRWAASALALTVIRV</sequence>
<gene>
    <name evidence="1" type="ORF">C8263_11390</name>
</gene>
<organism evidence="1 2">
    <name type="scientific">Deinococcus arcticus</name>
    <dbReference type="NCBI Taxonomy" id="2136176"/>
    <lineage>
        <taxon>Bacteria</taxon>
        <taxon>Thermotogati</taxon>
        <taxon>Deinococcota</taxon>
        <taxon>Deinococci</taxon>
        <taxon>Deinococcales</taxon>
        <taxon>Deinococcaceae</taxon>
        <taxon>Deinococcus</taxon>
    </lineage>
</organism>
<name>A0A2T3W730_9DEIO</name>
<dbReference type="Proteomes" id="UP000240317">
    <property type="component" value="Unassembled WGS sequence"/>
</dbReference>
<proteinExistence type="predicted"/>
<dbReference type="EMBL" id="PYSV01000010">
    <property type="protein sequence ID" value="PTA67708.1"/>
    <property type="molecule type" value="Genomic_DNA"/>
</dbReference>